<evidence type="ECO:0000256" key="2">
    <source>
        <dbReference type="ARBA" id="ARBA00009347"/>
    </source>
</evidence>
<dbReference type="PROSITE" id="PS00073">
    <property type="entry name" value="ACYL_COA_DH_2"/>
    <property type="match status" value="1"/>
</dbReference>
<dbReference type="GO" id="GO:0050660">
    <property type="term" value="F:flavin adenine dinucleotide binding"/>
    <property type="evidence" value="ECO:0007669"/>
    <property type="project" value="InterPro"/>
</dbReference>
<dbReference type="InterPro" id="IPR013786">
    <property type="entry name" value="AcylCoA_DH/ox_N"/>
</dbReference>
<dbReference type="InterPro" id="IPR037069">
    <property type="entry name" value="AcylCoA_DH/ox_N_sf"/>
</dbReference>
<organism evidence="9 11">
    <name type="scientific">Corynebacterium flavescens</name>
    <dbReference type="NCBI Taxonomy" id="28028"/>
    <lineage>
        <taxon>Bacteria</taxon>
        <taxon>Bacillati</taxon>
        <taxon>Actinomycetota</taxon>
        <taxon>Actinomycetes</taxon>
        <taxon>Mycobacteriales</taxon>
        <taxon>Corynebacteriaceae</taxon>
        <taxon>Corynebacterium</taxon>
    </lineage>
</organism>
<keyword evidence="11" id="KW-1185">Reference proteome</keyword>
<evidence type="ECO:0000256" key="5">
    <source>
        <dbReference type="RuleBase" id="RU362125"/>
    </source>
</evidence>
<evidence type="ECO:0000313" key="9">
    <source>
        <dbReference type="EMBL" id="APT86279.1"/>
    </source>
</evidence>
<comment type="cofactor">
    <cofactor evidence="1 5">
        <name>FAD</name>
        <dbReference type="ChEBI" id="CHEBI:57692"/>
    </cofactor>
</comment>
<reference evidence="9 11" key="1">
    <citation type="submission" date="2014-08" db="EMBL/GenBank/DDBJ databases">
        <title>Complete genome sequence of Corynebacterium flavescens OJ8(T)(=DSM 20296(T)), isolated from cheese.</title>
        <authorList>
            <person name="Ruckert C."/>
            <person name="Albersmeier A."/>
            <person name="Winkler A."/>
            <person name="Kalinowski J."/>
        </authorList>
    </citation>
    <scope>NUCLEOTIDE SEQUENCE [LARGE SCALE GENOMIC DNA]</scope>
    <source>
        <strain evidence="9 11">OJ8</strain>
    </source>
</reference>
<dbReference type="Pfam" id="PF00441">
    <property type="entry name" value="Acyl-CoA_dh_1"/>
    <property type="match status" value="1"/>
</dbReference>
<dbReference type="InterPro" id="IPR009075">
    <property type="entry name" value="AcylCo_DH/oxidase_C"/>
</dbReference>
<dbReference type="InterPro" id="IPR006089">
    <property type="entry name" value="Acyl-CoA_DH_CS"/>
</dbReference>
<dbReference type="Pfam" id="PF02771">
    <property type="entry name" value="Acyl-CoA_dh_N"/>
    <property type="match status" value="1"/>
</dbReference>
<dbReference type="InterPro" id="IPR006091">
    <property type="entry name" value="Acyl-CoA_Oxase/DH_mid-dom"/>
</dbReference>
<dbReference type="GeneID" id="82879710"/>
<dbReference type="EMBL" id="CP009246">
    <property type="protein sequence ID" value="APT86279.1"/>
    <property type="molecule type" value="Genomic_DNA"/>
</dbReference>
<evidence type="ECO:0000256" key="4">
    <source>
        <dbReference type="ARBA" id="ARBA00022827"/>
    </source>
</evidence>
<evidence type="ECO:0000256" key="1">
    <source>
        <dbReference type="ARBA" id="ARBA00001974"/>
    </source>
</evidence>
<dbReference type="Gene3D" id="2.40.110.10">
    <property type="entry name" value="Butyryl-CoA Dehydrogenase, subunit A, domain 2"/>
    <property type="match status" value="1"/>
</dbReference>
<dbReference type="InterPro" id="IPR009100">
    <property type="entry name" value="AcylCoA_DH/oxidase_NM_dom_sf"/>
</dbReference>
<evidence type="ECO:0000256" key="3">
    <source>
        <dbReference type="ARBA" id="ARBA00022630"/>
    </source>
</evidence>
<dbReference type="InterPro" id="IPR036250">
    <property type="entry name" value="AcylCo_DH-like_C"/>
</dbReference>
<reference evidence="10 12" key="2">
    <citation type="submission" date="2019-06" db="EMBL/GenBank/DDBJ databases">
        <title>Whole genome shotgun sequence of Corynebacterium flavescens NBRC 14136.</title>
        <authorList>
            <person name="Hosoyama A."/>
            <person name="Uohara A."/>
            <person name="Ohji S."/>
            <person name="Ichikawa N."/>
        </authorList>
    </citation>
    <scope>NUCLEOTIDE SEQUENCE [LARGE SCALE GENOMIC DNA]</scope>
    <source>
        <strain evidence="10 12">NBRC 14136</strain>
    </source>
</reference>
<keyword evidence="3 5" id="KW-0285">Flavoprotein</keyword>
<evidence type="ECO:0000313" key="12">
    <source>
        <dbReference type="Proteomes" id="UP000315353"/>
    </source>
</evidence>
<dbReference type="SUPFAM" id="SSF56645">
    <property type="entry name" value="Acyl-CoA dehydrogenase NM domain-like"/>
    <property type="match status" value="1"/>
</dbReference>
<dbReference type="GO" id="GO:0006635">
    <property type="term" value="P:fatty acid beta-oxidation"/>
    <property type="evidence" value="ECO:0007669"/>
    <property type="project" value="InterPro"/>
</dbReference>
<feature type="domain" description="Acyl-CoA oxidase/dehydrogenase middle" evidence="7">
    <location>
        <begin position="134"/>
        <end position="225"/>
    </location>
</feature>
<dbReference type="PANTHER" id="PTHR43188:SF1">
    <property type="entry name" value="ACYL-COA DEHYDROGENASE"/>
    <property type="match status" value="1"/>
</dbReference>
<dbReference type="EMBL" id="BJNB01000020">
    <property type="protein sequence ID" value="GEB97953.1"/>
    <property type="molecule type" value="Genomic_DNA"/>
</dbReference>
<evidence type="ECO:0000259" key="7">
    <source>
        <dbReference type="Pfam" id="PF02770"/>
    </source>
</evidence>
<dbReference type="Proteomes" id="UP000185479">
    <property type="component" value="Chromosome"/>
</dbReference>
<gene>
    <name evidence="10" type="ORF">CFL01nite_14480</name>
    <name evidence="9" type="ORF">CFLV_03110</name>
</gene>
<dbReference type="Gene3D" id="1.20.140.10">
    <property type="entry name" value="Butyryl-CoA Dehydrogenase, subunit A, domain 3"/>
    <property type="match status" value="1"/>
</dbReference>
<dbReference type="GO" id="GO:0003995">
    <property type="term" value="F:acyl-CoA dehydrogenase activity"/>
    <property type="evidence" value="ECO:0007669"/>
    <property type="project" value="InterPro"/>
</dbReference>
<dbReference type="Gene3D" id="1.10.540.10">
    <property type="entry name" value="Acyl-CoA dehydrogenase/oxidase, N-terminal domain"/>
    <property type="match status" value="1"/>
</dbReference>
<evidence type="ECO:0000313" key="10">
    <source>
        <dbReference type="EMBL" id="GEB97953.1"/>
    </source>
</evidence>
<keyword evidence="5" id="KW-0560">Oxidoreductase</keyword>
<feature type="domain" description="Acyl-CoA dehydrogenase/oxidase C-terminal" evidence="6">
    <location>
        <begin position="244"/>
        <end position="384"/>
    </location>
</feature>
<comment type="similarity">
    <text evidence="2 5">Belongs to the acyl-CoA dehydrogenase family.</text>
</comment>
<dbReference type="AlphaFoldDB" id="A0A1L7CKE1"/>
<evidence type="ECO:0000259" key="6">
    <source>
        <dbReference type="Pfam" id="PF00441"/>
    </source>
</evidence>
<accession>A0A1L7CKE1</accession>
<dbReference type="RefSeq" id="WP_075729276.1">
    <property type="nucleotide sequence ID" value="NZ_BJNB01000020.1"/>
</dbReference>
<feature type="domain" description="Acyl-CoA dehydrogenase/oxidase N-terminal" evidence="8">
    <location>
        <begin position="24"/>
        <end position="130"/>
    </location>
</feature>
<dbReference type="InterPro" id="IPR046373">
    <property type="entry name" value="Acyl-CoA_Oxase/DH_mid-dom_sf"/>
</dbReference>
<evidence type="ECO:0000259" key="8">
    <source>
        <dbReference type="Pfam" id="PF02771"/>
    </source>
</evidence>
<name>A0A1L7CKE1_CORFL</name>
<protein>
    <submittedName>
        <fullName evidence="9">Acyl-CoA dehydrogenase</fullName>
    </submittedName>
</protein>
<dbReference type="KEGG" id="cfc:CFLV_03110"/>
<dbReference type="OrthoDB" id="9770681at2"/>
<dbReference type="SUPFAM" id="SSF47203">
    <property type="entry name" value="Acyl-CoA dehydrogenase C-terminal domain-like"/>
    <property type="match status" value="1"/>
</dbReference>
<evidence type="ECO:0000313" key="11">
    <source>
        <dbReference type="Proteomes" id="UP000185479"/>
    </source>
</evidence>
<dbReference type="STRING" id="28028.CFLV_03110"/>
<sequence>MSHNHLVATTDLLGVFDDISGEDAEVWQDARTFGSECLPLINDYWERGEYPLALVRRLGELDLLSDGLAVPGHRHMSILAAGLTLMEVSRADASMGTVIAVQAGLAMRSIDLLGSQEQRERWLPGMAEGKLLGAFGLTEPDHGSDSIALETTAVRADGGWVLNGNKRWIGNGSVGDVTVIWARTEQGDVSGFLVPQGSPGYHATTQTGKLSLRAIKQAEIHLEDCFVPDSAQLPQARSFKDTARVLTSTRTGVAWMALGCAIACYESARIHVLERQQFGRPLAQSQIIQQRLANMVIDLGQMALTCREVARRESLGTLRPEQASVAKVHNTRAARRIAADARDMLGGVGILLENNVARHFADLEALHTYEGTDTIQSLIIGKKITGFSSYK</sequence>
<dbReference type="Proteomes" id="UP000315353">
    <property type="component" value="Unassembled WGS sequence"/>
</dbReference>
<dbReference type="Pfam" id="PF02770">
    <property type="entry name" value="Acyl-CoA_dh_M"/>
    <property type="match status" value="1"/>
</dbReference>
<dbReference type="PANTHER" id="PTHR43188">
    <property type="entry name" value="ACYL-COENZYME A OXIDASE"/>
    <property type="match status" value="1"/>
</dbReference>
<proteinExistence type="inferred from homology"/>
<dbReference type="InterPro" id="IPR045008">
    <property type="entry name" value="ACX4-like"/>
</dbReference>
<keyword evidence="4 5" id="KW-0274">FAD</keyword>